<dbReference type="RefSeq" id="WP_380014122.1">
    <property type="nucleotide sequence ID" value="NZ_JADIKI010000023.1"/>
</dbReference>
<dbReference type="Proteomes" id="UP001620409">
    <property type="component" value="Unassembled WGS sequence"/>
</dbReference>
<feature type="domain" description="DUF4142" evidence="1">
    <location>
        <begin position="57"/>
        <end position="187"/>
    </location>
</feature>
<accession>A0ABW8IMQ4</accession>
<organism evidence="2 3">
    <name type="scientific">Dyella humi</name>
    <dbReference type="NCBI Taxonomy" id="1770547"/>
    <lineage>
        <taxon>Bacteria</taxon>
        <taxon>Pseudomonadati</taxon>
        <taxon>Pseudomonadota</taxon>
        <taxon>Gammaproteobacteria</taxon>
        <taxon>Lysobacterales</taxon>
        <taxon>Rhodanobacteraceae</taxon>
        <taxon>Dyella</taxon>
    </lineage>
</organism>
<dbReference type="EMBL" id="JADIKI010000023">
    <property type="protein sequence ID" value="MFK2856078.1"/>
    <property type="molecule type" value="Genomic_DNA"/>
</dbReference>
<dbReference type="PANTHER" id="PTHR38593:SF1">
    <property type="entry name" value="BLR2558 PROTEIN"/>
    <property type="match status" value="1"/>
</dbReference>
<dbReference type="Gene3D" id="1.20.1260.10">
    <property type="match status" value="1"/>
</dbReference>
<evidence type="ECO:0000313" key="3">
    <source>
        <dbReference type="Proteomes" id="UP001620409"/>
    </source>
</evidence>
<comment type="caution">
    <text evidence="2">The sequence shown here is derived from an EMBL/GenBank/DDBJ whole genome shotgun (WGS) entry which is preliminary data.</text>
</comment>
<dbReference type="InterPro" id="IPR012347">
    <property type="entry name" value="Ferritin-like"/>
</dbReference>
<keyword evidence="3" id="KW-1185">Reference proteome</keyword>
<dbReference type="Pfam" id="PF13628">
    <property type="entry name" value="DUF4142"/>
    <property type="match status" value="1"/>
</dbReference>
<reference evidence="2 3" key="1">
    <citation type="submission" date="2020-10" db="EMBL/GenBank/DDBJ databases">
        <title>Phylogeny of dyella-like bacteria.</title>
        <authorList>
            <person name="Fu J."/>
        </authorList>
    </citation>
    <scope>NUCLEOTIDE SEQUENCE [LARGE SCALE GENOMIC DNA]</scope>
    <source>
        <strain evidence="2 3">DHG40</strain>
    </source>
</reference>
<gene>
    <name evidence="2" type="ORF">ISP18_15845</name>
</gene>
<protein>
    <submittedName>
        <fullName evidence="2">DUF4142 domain-containing protein</fullName>
    </submittedName>
</protein>
<name>A0ABW8IMQ4_9GAMM</name>
<evidence type="ECO:0000259" key="1">
    <source>
        <dbReference type="Pfam" id="PF13628"/>
    </source>
</evidence>
<dbReference type="PANTHER" id="PTHR38593">
    <property type="entry name" value="BLR2558 PROTEIN"/>
    <property type="match status" value="1"/>
</dbReference>
<dbReference type="InterPro" id="IPR025419">
    <property type="entry name" value="DUF4142"/>
</dbReference>
<sequence>MKILTSTELKARKSADVYTLIRTASNPYVRHAMVGMLIAGCLACSTMAFGATNLSGSDLAFVEKVSQGGMFEVVASKVAAQKAQAQDVKDQANTEVHDHQLVGQKLRSIASANGVDLPPQLNADFQKRVDRLSGLSGAAFDEAYLQEMDSIHALDGAAFAQEAKTGQNDDLKAFAAETVRIVERHIGALHGTDATYRNKTF</sequence>
<proteinExistence type="predicted"/>
<evidence type="ECO:0000313" key="2">
    <source>
        <dbReference type="EMBL" id="MFK2856078.1"/>
    </source>
</evidence>